<protein>
    <submittedName>
        <fullName evidence="1">Uncharacterized protein</fullName>
    </submittedName>
</protein>
<reference evidence="1 2" key="2">
    <citation type="journal article" date="2022" name="Mol. Ecol. Resour.">
        <title>The genomes of chicory, endive, great burdock and yacon provide insights into Asteraceae paleo-polyploidization history and plant inulin production.</title>
        <authorList>
            <person name="Fan W."/>
            <person name="Wang S."/>
            <person name="Wang H."/>
            <person name="Wang A."/>
            <person name="Jiang F."/>
            <person name="Liu H."/>
            <person name="Zhao H."/>
            <person name="Xu D."/>
            <person name="Zhang Y."/>
        </authorList>
    </citation>
    <scope>NUCLEOTIDE SEQUENCE [LARGE SCALE GENOMIC DNA]</scope>
    <source>
        <strain evidence="2">cv. Yunnan</strain>
        <tissue evidence="1">Leaves</tissue>
    </source>
</reference>
<dbReference type="EMBL" id="CM042022">
    <property type="protein sequence ID" value="KAI3815767.1"/>
    <property type="molecule type" value="Genomic_DNA"/>
</dbReference>
<gene>
    <name evidence="1" type="ORF">L1987_15448</name>
</gene>
<accession>A0ACB9J5Y5</accession>
<reference evidence="2" key="1">
    <citation type="journal article" date="2022" name="Mol. Ecol. Resour.">
        <title>The genomes of chicory, endive, great burdock and yacon provide insights into Asteraceae palaeo-polyploidization history and plant inulin production.</title>
        <authorList>
            <person name="Fan W."/>
            <person name="Wang S."/>
            <person name="Wang H."/>
            <person name="Wang A."/>
            <person name="Jiang F."/>
            <person name="Liu H."/>
            <person name="Zhao H."/>
            <person name="Xu D."/>
            <person name="Zhang Y."/>
        </authorList>
    </citation>
    <scope>NUCLEOTIDE SEQUENCE [LARGE SCALE GENOMIC DNA]</scope>
    <source>
        <strain evidence="2">cv. Yunnan</strain>
    </source>
</reference>
<comment type="caution">
    <text evidence="1">The sequence shown here is derived from an EMBL/GenBank/DDBJ whole genome shotgun (WGS) entry which is preliminary data.</text>
</comment>
<dbReference type="Proteomes" id="UP001056120">
    <property type="component" value="Linkage Group LG05"/>
</dbReference>
<sequence>MLPCVGVVESTEIDLTEFLEENLEDSDIGENGEAPPSGTDADTTSEYPDEYFQRVTQALVMHLRLYEGTGMQEGIVAVYNVALSPAILSRFDLVHEAASPTFKAAQMRRYIAVAKSKKLKSCISHDS</sequence>
<evidence type="ECO:0000313" key="1">
    <source>
        <dbReference type="EMBL" id="KAI3815767.1"/>
    </source>
</evidence>
<keyword evidence="2" id="KW-1185">Reference proteome</keyword>
<proteinExistence type="predicted"/>
<organism evidence="1 2">
    <name type="scientific">Smallanthus sonchifolius</name>
    <dbReference type="NCBI Taxonomy" id="185202"/>
    <lineage>
        <taxon>Eukaryota</taxon>
        <taxon>Viridiplantae</taxon>
        <taxon>Streptophyta</taxon>
        <taxon>Embryophyta</taxon>
        <taxon>Tracheophyta</taxon>
        <taxon>Spermatophyta</taxon>
        <taxon>Magnoliopsida</taxon>
        <taxon>eudicotyledons</taxon>
        <taxon>Gunneridae</taxon>
        <taxon>Pentapetalae</taxon>
        <taxon>asterids</taxon>
        <taxon>campanulids</taxon>
        <taxon>Asterales</taxon>
        <taxon>Asteraceae</taxon>
        <taxon>Asteroideae</taxon>
        <taxon>Heliantheae alliance</taxon>
        <taxon>Millerieae</taxon>
        <taxon>Smallanthus</taxon>
    </lineage>
</organism>
<name>A0ACB9J5Y5_9ASTR</name>
<evidence type="ECO:0000313" key="2">
    <source>
        <dbReference type="Proteomes" id="UP001056120"/>
    </source>
</evidence>